<dbReference type="EMBL" id="FR824072">
    <property type="protein sequence ID" value="CCA16892.1"/>
    <property type="molecule type" value="Genomic_DNA"/>
</dbReference>
<dbReference type="HOGENOM" id="CLU_2965656_0_0_1"/>
<gene>
    <name evidence="1" type="primary">AlNc14C27G2630</name>
    <name evidence="1" type="ORF">ALNC14_030350</name>
</gene>
<protein>
    <submittedName>
        <fullName evidence="1">AlNc14C27G2630 protein</fullName>
    </submittedName>
</protein>
<dbReference type="AlphaFoldDB" id="F0W6Z7"/>
<proteinExistence type="predicted"/>
<reference evidence="1" key="1">
    <citation type="journal article" date="2011" name="PLoS Biol.">
        <title>Gene gain and loss during evolution of obligate parasitism in the white rust pathogen of Arabidopsis thaliana.</title>
        <authorList>
            <person name="Kemen E."/>
            <person name="Gardiner A."/>
            <person name="Schultz-Larsen T."/>
            <person name="Kemen A.C."/>
            <person name="Balmuth A.L."/>
            <person name="Robert-Seilaniantz A."/>
            <person name="Bailey K."/>
            <person name="Holub E."/>
            <person name="Studholme D.J."/>
            <person name="Maclean D."/>
            <person name="Jones J.D."/>
        </authorList>
    </citation>
    <scope>NUCLEOTIDE SEQUENCE</scope>
</reference>
<name>F0W6Z7_9STRA</name>
<organism evidence="1">
    <name type="scientific">Albugo laibachii Nc14</name>
    <dbReference type="NCBI Taxonomy" id="890382"/>
    <lineage>
        <taxon>Eukaryota</taxon>
        <taxon>Sar</taxon>
        <taxon>Stramenopiles</taxon>
        <taxon>Oomycota</taxon>
        <taxon>Peronosporomycetes</taxon>
        <taxon>Albuginales</taxon>
        <taxon>Albuginaceae</taxon>
        <taxon>Albugo</taxon>
    </lineage>
</organism>
<evidence type="ECO:0000313" key="1">
    <source>
        <dbReference type="EMBL" id="CCA16892.1"/>
    </source>
</evidence>
<reference evidence="1" key="2">
    <citation type="submission" date="2011-02" db="EMBL/GenBank/DDBJ databases">
        <authorList>
            <person name="MacLean D."/>
        </authorList>
    </citation>
    <scope>NUCLEOTIDE SEQUENCE</scope>
</reference>
<accession>F0W6Z7</accession>
<sequence>MAIGIETRGNFQKCKNVWIQKKIELLSGVKRIQKQYCRISRFTRGVEVAYPLASTMFAV</sequence>